<reference evidence="2" key="2">
    <citation type="submission" date="2023-04" db="EMBL/GenBank/DDBJ databases">
        <authorList>
            <person name="Bruccoleri R.E."/>
            <person name="Oakeley E.J."/>
            <person name="Faust A.-M."/>
            <person name="Dessus-Babus S."/>
            <person name="Altorfer M."/>
            <person name="Burckhardt D."/>
            <person name="Oertli M."/>
            <person name="Naumann U."/>
            <person name="Petersen F."/>
            <person name="Wong J."/>
        </authorList>
    </citation>
    <scope>NUCLEOTIDE SEQUENCE</scope>
    <source>
        <strain evidence="2">GSM-AAB239-AS_SAM_17_03QT</strain>
        <tissue evidence="2">Leaf</tissue>
    </source>
</reference>
<sequence>MERERRTRLGFSTPSSYSAPTGLTAVSSASASASALGGDDGGLVGVGASREDGDVRVRGNASEEESRVSCFRKRMADMARISRLAEECRRKGDRLDRGDDCTRF</sequence>
<comment type="caution">
    <text evidence="2">The sequence shown here is derived from an EMBL/GenBank/DDBJ whole genome shotgun (WGS) entry which is preliminary data.</text>
</comment>
<feature type="compositionally biased region" description="Polar residues" evidence="1">
    <location>
        <begin position="10"/>
        <end position="21"/>
    </location>
</feature>
<protein>
    <submittedName>
        <fullName evidence="2">Uncharacterized protein</fullName>
    </submittedName>
</protein>
<organism evidence="2 3">
    <name type="scientific">Iris pallida</name>
    <name type="common">Sweet iris</name>
    <dbReference type="NCBI Taxonomy" id="29817"/>
    <lineage>
        <taxon>Eukaryota</taxon>
        <taxon>Viridiplantae</taxon>
        <taxon>Streptophyta</taxon>
        <taxon>Embryophyta</taxon>
        <taxon>Tracheophyta</taxon>
        <taxon>Spermatophyta</taxon>
        <taxon>Magnoliopsida</taxon>
        <taxon>Liliopsida</taxon>
        <taxon>Asparagales</taxon>
        <taxon>Iridaceae</taxon>
        <taxon>Iridoideae</taxon>
        <taxon>Irideae</taxon>
        <taxon>Iris</taxon>
    </lineage>
</organism>
<dbReference type="Proteomes" id="UP001140949">
    <property type="component" value="Unassembled WGS sequence"/>
</dbReference>
<gene>
    <name evidence="2" type="ORF">M6B38_111205</name>
</gene>
<name>A0AAX6DMZ4_IRIPA</name>
<keyword evidence="3" id="KW-1185">Reference proteome</keyword>
<evidence type="ECO:0000256" key="1">
    <source>
        <dbReference type="SAM" id="MobiDB-lite"/>
    </source>
</evidence>
<reference evidence="2" key="1">
    <citation type="journal article" date="2023" name="GigaByte">
        <title>Genome assembly of the bearded iris, Iris pallida Lam.</title>
        <authorList>
            <person name="Bruccoleri R.E."/>
            <person name="Oakeley E.J."/>
            <person name="Faust A.M.E."/>
            <person name="Altorfer M."/>
            <person name="Dessus-Babus S."/>
            <person name="Burckhardt D."/>
            <person name="Oertli M."/>
            <person name="Naumann U."/>
            <person name="Petersen F."/>
            <person name="Wong J."/>
        </authorList>
    </citation>
    <scope>NUCLEOTIDE SEQUENCE</scope>
    <source>
        <strain evidence="2">GSM-AAB239-AS_SAM_17_03QT</strain>
    </source>
</reference>
<dbReference type="EMBL" id="JANAVB010043219">
    <property type="protein sequence ID" value="KAJ6793143.1"/>
    <property type="molecule type" value="Genomic_DNA"/>
</dbReference>
<evidence type="ECO:0000313" key="3">
    <source>
        <dbReference type="Proteomes" id="UP001140949"/>
    </source>
</evidence>
<accession>A0AAX6DMZ4</accession>
<dbReference type="AlphaFoldDB" id="A0AAX6DMZ4"/>
<feature type="region of interest" description="Disordered" evidence="1">
    <location>
        <begin position="1"/>
        <end position="22"/>
    </location>
</feature>
<proteinExistence type="predicted"/>
<evidence type="ECO:0000313" key="2">
    <source>
        <dbReference type="EMBL" id="KAJ6793143.1"/>
    </source>
</evidence>